<evidence type="ECO:0000313" key="11">
    <source>
        <dbReference type="EMBL" id="RWS06054.1"/>
    </source>
</evidence>
<evidence type="ECO:0000256" key="3">
    <source>
        <dbReference type="ARBA" id="ARBA00022448"/>
    </source>
</evidence>
<keyword evidence="8 9" id="KW-0472">Membrane</keyword>
<feature type="domain" description="ABC transporter" evidence="10">
    <location>
        <begin position="37"/>
        <end position="269"/>
    </location>
</feature>
<evidence type="ECO:0000256" key="1">
    <source>
        <dbReference type="ARBA" id="ARBA00004141"/>
    </source>
</evidence>
<keyword evidence="5" id="KW-0547">Nucleotide-binding</keyword>
<evidence type="ECO:0000256" key="4">
    <source>
        <dbReference type="ARBA" id="ARBA00022692"/>
    </source>
</evidence>
<feature type="transmembrane region" description="Helical" evidence="9">
    <location>
        <begin position="376"/>
        <end position="395"/>
    </location>
</feature>
<feature type="transmembrane region" description="Helical" evidence="9">
    <location>
        <begin position="529"/>
        <end position="547"/>
    </location>
</feature>
<dbReference type="EMBL" id="NCKU01004366">
    <property type="protein sequence ID" value="RWS06054.1"/>
    <property type="molecule type" value="Genomic_DNA"/>
</dbReference>
<dbReference type="GO" id="GO:0005524">
    <property type="term" value="F:ATP binding"/>
    <property type="evidence" value="ECO:0007669"/>
    <property type="project" value="UniProtKB-KW"/>
</dbReference>
<accession>A0A443QSQ6</accession>
<dbReference type="GO" id="GO:0016887">
    <property type="term" value="F:ATP hydrolysis activity"/>
    <property type="evidence" value="ECO:0007669"/>
    <property type="project" value="InterPro"/>
</dbReference>
<evidence type="ECO:0000256" key="9">
    <source>
        <dbReference type="SAM" id="Phobius"/>
    </source>
</evidence>
<dbReference type="PANTHER" id="PTHR48041">
    <property type="entry name" value="ABC TRANSPORTER G FAMILY MEMBER 28"/>
    <property type="match status" value="1"/>
</dbReference>
<evidence type="ECO:0000256" key="6">
    <source>
        <dbReference type="ARBA" id="ARBA00022840"/>
    </source>
</evidence>
<comment type="subcellular location">
    <subcellularLocation>
        <location evidence="1">Membrane</location>
        <topology evidence="1">Multi-pass membrane protein</topology>
    </subcellularLocation>
</comment>
<dbReference type="SUPFAM" id="SSF52540">
    <property type="entry name" value="P-loop containing nucleoside triphosphate hydrolases"/>
    <property type="match status" value="1"/>
</dbReference>
<dbReference type="InterPro" id="IPR017871">
    <property type="entry name" value="ABC_transporter-like_CS"/>
</dbReference>
<dbReference type="Proteomes" id="UP000285301">
    <property type="component" value="Unassembled WGS sequence"/>
</dbReference>
<keyword evidence="4 9" id="KW-0812">Transmembrane</keyword>
<keyword evidence="7 9" id="KW-1133">Transmembrane helix</keyword>
<dbReference type="PROSITE" id="PS50893">
    <property type="entry name" value="ABC_TRANSPORTER_2"/>
    <property type="match status" value="1"/>
</dbReference>
<feature type="transmembrane region" description="Helical" evidence="9">
    <location>
        <begin position="348"/>
        <end position="369"/>
    </location>
</feature>
<dbReference type="OrthoDB" id="6496307at2759"/>
<evidence type="ECO:0000256" key="5">
    <source>
        <dbReference type="ARBA" id="ARBA00022741"/>
    </source>
</evidence>
<dbReference type="Pfam" id="PF00005">
    <property type="entry name" value="ABC_tran"/>
    <property type="match status" value="1"/>
</dbReference>
<keyword evidence="3" id="KW-0813">Transport</keyword>
<dbReference type="SMART" id="SM00382">
    <property type="entry name" value="AAA"/>
    <property type="match status" value="1"/>
</dbReference>
<evidence type="ECO:0000313" key="12">
    <source>
        <dbReference type="Proteomes" id="UP000285301"/>
    </source>
</evidence>
<sequence length="556" mass="63406">MCALKLNMVEDKTSNDSLLALDEAVPFENTSSQVIWDNLTCLVKRGKNEKEILTKFSGEARSGEMIAVMGPSGSGKTTFLSCMAGIRVPDMGKVRFFTKSKRNSIAYVPQSDYLNLYLTPRESLFFSSWFKNSKQADIDHAKLVDRTIEQFGLKCCAGTLIRKCSGGEKKRISIALEMISSPNLLLIDELTSGLDSSTAFKCIEVMQSFIRSGDMSQRPMIIMTIHQPSTDIFNLFDKIYVLANGFCLYEGTPMQLVDYLSSFQLFCPTYFNPAEFMLNVASNFFGNLAVQELKGAYRTSRKSAITPLPHLQRVKRAKLEQKTSFLLVGTIGFTLLTRQPIALLPQTLLLNILLTLYGDLLAFIISIILPHDLLSAAICTAAFACVSQLFSGFIVRPQDTRSIAIPLSYTSVFRYYFHGLMKVYYLRSDCIIGEDKLFSFTQLLDLIKFYNYNNNETHVNLFENINMKVLMNLEDTWWNRTRIFESIETTTEDFESIIDALHKFWIEKSSFVIQEFGVDLNSWWFDTSILMAMLIFNYLLALILLNWSQKYRKKLN</sequence>
<dbReference type="PROSITE" id="PS00211">
    <property type="entry name" value="ABC_TRANSPORTER_1"/>
    <property type="match status" value="1"/>
</dbReference>
<evidence type="ECO:0000256" key="7">
    <source>
        <dbReference type="ARBA" id="ARBA00022989"/>
    </source>
</evidence>
<dbReference type="GO" id="GO:0042626">
    <property type="term" value="F:ATPase-coupled transmembrane transporter activity"/>
    <property type="evidence" value="ECO:0007669"/>
    <property type="project" value="TreeGrafter"/>
</dbReference>
<dbReference type="GO" id="GO:0016020">
    <property type="term" value="C:membrane"/>
    <property type="evidence" value="ECO:0007669"/>
    <property type="project" value="UniProtKB-SubCell"/>
</dbReference>
<keyword evidence="6" id="KW-0067">ATP-binding</keyword>
<protein>
    <recommendedName>
        <fullName evidence="10">ABC transporter domain-containing protein</fullName>
    </recommendedName>
</protein>
<dbReference type="InterPro" id="IPR003439">
    <property type="entry name" value="ABC_transporter-like_ATP-bd"/>
</dbReference>
<dbReference type="InterPro" id="IPR050352">
    <property type="entry name" value="ABCG_transporters"/>
</dbReference>
<evidence type="ECO:0000256" key="2">
    <source>
        <dbReference type="ARBA" id="ARBA00005814"/>
    </source>
</evidence>
<proteinExistence type="inferred from homology"/>
<comment type="caution">
    <text evidence="11">The sequence shown here is derived from an EMBL/GenBank/DDBJ whole genome shotgun (WGS) entry which is preliminary data.</text>
</comment>
<dbReference type="InterPro" id="IPR027417">
    <property type="entry name" value="P-loop_NTPase"/>
</dbReference>
<dbReference type="InterPro" id="IPR003593">
    <property type="entry name" value="AAA+_ATPase"/>
</dbReference>
<comment type="similarity">
    <text evidence="2">Belongs to the ABC transporter superfamily. ABCG family. Eye pigment precursor importer (TC 3.A.1.204) subfamily.</text>
</comment>
<evidence type="ECO:0000259" key="10">
    <source>
        <dbReference type="PROSITE" id="PS50893"/>
    </source>
</evidence>
<dbReference type="PANTHER" id="PTHR48041:SF139">
    <property type="entry name" value="PROTEIN SCARLET"/>
    <property type="match status" value="1"/>
</dbReference>
<name>A0A443QSQ6_9ACAR</name>
<evidence type="ECO:0000256" key="8">
    <source>
        <dbReference type="ARBA" id="ARBA00023136"/>
    </source>
</evidence>
<keyword evidence="12" id="KW-1185">Reference proteome</keyword>
<dbReference type="AlphaFoldDB" id="A0A443QSQ6"/>
<organism evidence="11 12">
    <name type="scientific">Dinothrombium tinctorium</name>
    <dbReference type="NCBI Taxonomy" id="1965070"/>
    <lineage>
        <taxon>Eukaryota</taxon>
        <taxon>Metazoa</taxon>
        <taxon>Ecdysozoa</taxon>
        <taxon>Arthropoda</taxon>
        <taxon>Chelicerata</taxon>
        <taxon>Arachnida</taxon>
        <taxon>Acari</taxon>
        <taxon>Acariformes</taxon>
        <taxon>Trombidiformes</taxon>
        <taxon>Prostigmata</taxon>
        <taxon>Anystina</taxon>
        <taxon>Parasitengona</taxon>
        <taxon>Trombidioidea</taxon>
        <taxon>Trombidiidae</taxon>
        <taxon>Dinothrombium</taxon>
    </lineage>
</organism>
<reference evidence="11 12" key="1">
    <citation type="journal article" date="2018" name="Gigascience">
        <title>Genomes of trombidid mites reveal novel predicted allergens and laterally-transferred genes associated with secondary metabolism.</title>
        <authorList>
            <person name="Dong X."/>
            <person name="Chaisiri K."/>
            <person name="Xia D."/>
            <person name="Armstrong S.D."/>
            <person name="Fang Y."/>
            <person name="Donnelly M.J."/>
            <person name="Kadowaki T."/>
            <person name="McGarry J.W."/>
            <person name="Darby A.C."/>
            <person name="Makepeace B.L."/>
        </authorList>
    </citation>
    <scope>NUCLEOTIDE SEQUENCE [LARGE SCALE GENOMIC DNA]</scope>
    <source>
        <strain evidence="11">UoL-WK</strain>
    </source>
</reference>
<gene>
    <name evidence="11" type="ORF">B4U79_05826</name>
</gene>
<dbReference type="STRING" id="1965070.A0A443QSQ6"/>
<dbReference type="Gene3D" id="3.40.50.300">
    <property type="entry name" value="P-loop containing nucleotide triphosphate hydrolases"/>
    <property type="match status" value="1"/>
</dbReference>